<organism evidence="22 23">
    <name type="scientific">Steinernema hermaphroditum</name>
    <dbReference type="NCBI Taxonomy" id="289476"/>
    <lineage>
        <taxon>Eukaryota</taxon>
        <taxon>Metazoa</taxon>
        <taxon>Ecdysozoa</taxon>
        <taxon>Nematoda</taxon>
        <taxon>Chromadorea</taxon>
        <taxon>Rhabditida</taxon>
        <taxon>Tylenchina</taxon>
        <taxon>Panagrolaimomorpha</taxon>
        <taxon>Strongyloidoidea</taxon>
        <taxon>Steinernematidae</taxon>
        <taxon>Steinernema</taxon>
    </lineage>
</organism>
<dbReference type="Gene3D" id="1.10.510.10">
    <property type="entry name" value="Transferase(Phosphotransferase) domain 1"/>
    <property type="match status" value="1"/>
</dbReference>
<evidence type="ECO:0000256" key="12">
    <source>
        <dbReference type="ARBA" id="ARBA00023239"/>
    </source>
</evidence>
<dbReference type="InterPro" id="IPR011009">
    <property type="entry name" value="Kinase-like_dom_sf"/>
</dbReference>
<evidence type="ECO:0000256" key="19">
    <source>
        <dbReference type="SAM" id="SignalP"/>
    </source>
</evidence>
<dbReference type="InterPro" id="IPR001054">
    <property type="entry name" value="A/G_cyclase"/>
</dbReference>
<evidence type="ECO:0000259" key="20">
    <source>
        <dbReference type="PROSITE" id="PS50011"/>
    </source>
</evidence>
<feature type="compositionally biased region" description="Polar residues" evidence="17">
    <location>
        <begin position="71"/>
        <end position="89"/>
    </location>
</feature>
<dbReference type="Pfam" id="PF07714">
    <property type="entry name" value="PK_Tyr_Ser-Thr"/>
    <property type="match status" value="1"/>
</dbReference>
<keyword evidence="11" id="KW-0325">Glycoprotein</keyword>
<dbReference type="InterPro" id="IPR028082">
    <property type="entry name" value="Peripla_BP_I"/>
</dbReference>
<dbReference type="InterPro" id="IPR001245">
    <property type="entry name" value="Ser-Thr/Tyr_kinase_cat_dom"/>
</dbReference>
<feature type="signal peptide" evidence="19">
    <location>
        <begin position="1"/>
        <end position="22"/>
    </location>
</feature>
<keyword evidence="9 18" id="KW-0472">Membrane</keyword>
<dbReference type="GO" id="GO:0004383">
    <property type="term" value="F:guanylate cyclase activity"/>
    <property type="evidence" value="ECO:0007669"/>
    <property type="project" value="UniProtKB-EC"/>
</dbReference>
<comment type="caution">
    <text evidence="22">The sequence shown here is derived from an EMBL/GenBank/DDBJ whole genome shotgun (WGS) entry which is preliminary data.</text>
</comment>
<keyword evidence="13 15" id="KW-0141">cGMP biosynthesis</keyword>
<keyword evidence="23" id="KW-1185">Reference proteome</keyword>
<evidence type="ECO:0000256" key="13">
    <source>
        <dbReference type="ARBA" id="ARBA00023293"/>
    </source>
</evidence>
<feature type="chain" id="PRO_5041267981" description="Guanylate cyclase" evidence="19">
    <location>
        <begin position="23"/>
        <end position="1154"/>
    </location>
</feature>
<name>A0AA39H737_9BILA</name>
<dbReference type="GO" id="GO:0004672">
    <property type="term" value="F:protein kinase activity"/>
    <property type="evidence" value="ECO:0007669"/>
    <property type="project" value="InterPro"/>
</dbReference>
<evidence type="ECO:0000256" key="11">
    <source>
        <dbReference type="ARBA" id="ARBA00023180"/>
    </source>
</evidence>
<dbReference type="GO" id="GO:0001653">
    <property type="term" value="F:peptide receptor activity"/>
    <property type="evidence" value="ECO:0007669"/>
    <property type="project" value="TreeGrafter"/>
</dbReference>
<feature type="transmembrane region" description="Helical" evidence="18">
    <location>
        <begin position="543"/>
        <end position="563"/>
    </location>
</feature>
<evidence type="ECO:0000256" key="1">
    <source>
        <dbReference type="ARBA" id="ARBA00001436"/>
    </source>
</evidence>
<evidence type="ECO:0000313" key="22">
    <source>
        <dbReference type="EMBL" id="KAK0400350.1"/>
    </source>
</evidence>
<evidence type="ECO:0000256" key="9">
    <source>
        <dbReference type="ARBA" id="ARBA00023136"/>
    </source>
</evidence>
<dbReference type="Pfam" id="PF01094">
    <property type="entry name" value="ANF_receptor"/>
    <property type="match status" value="1"/>
</dbReference>
<dbReference type="Proteomes" id="UP001175271">
    <property type="component" value="Unassembled WGS sequence"/>
</dbReference>
<evidence type="ECO:0000256" key="7">
    <source>
        <dbReference type="ARBA" id="ARBA00022989"/>
    </source>
</evidence>
<evidence type="ECO:0000256" key="2">
    <source>
        <dbReference type="ARBA" id="ARBA00004479"/>
    </source>
</evidence>
<dbReference type="GO" id="GO:0009582">
    <property type="term" value="P:detection of abiotic stimulus"/>
    <property type="evidence" value="ECO:0007669"/>
    <property type="project" value="UniProtKB-ARBA"/>
</dbReference>
<dbReference type="GO" id="GO:0007168">
    <property type="term" value="P:receptor guanylyl cyclase signaling pathway"/>
    <property type="evidence" value="ECO:0007669"/>
    <property type="project" value="TreeGrafter"/>
</dbReference>
<dbReference type="InterPro" id="IPR029787">
    <property type="entry name" value="Nucleotide_cyclase"/>
</dbReference>
<proteinExistence type="inferred from homology"/>
<dbReference type="SUPFAM" id="SSF55073">
    <property type="entry name" value="Nucleotide cyclase"/>
    <property type="match status" value="1"/>
</dbReference>
<evidence type="ECO:0000256" key="5">
    <source>
        <dbReference type="ARBA" id="ARBA00022741"/>
    </source>
</evidence>
<evidence type="ECO:0000259" key="21">
    <source>
        <dbReference type="PROSITE" id="PS50125"/>
    </source>
</evidence>
<feature type="domain" description="Guanylate cyclase" evidence="21">
    <location>
        <begin position="961"/>
        <end position="1091"/>
    </location>
</feature>
<keyword evidence="4 18" id="KW-0812">Transmembrane</keyword>
<dbReference type="GO" id="GO:0005886">
    <property type="term" value="C:plasma membrane"/>
    <property type="evidence" value="ECO:0007669"/>
    <property type="project" value="TreeGrafter"/>
</dbReference>
<evidence type="ECO:0000256" key="6">
    <source>
        <dbReference type="ARBA" id="ARBA00022842"/>
    </source>
</evidence>
<keyword evidence="10" id="KW-0675">Receptor</keyword>
<dbReference type="PROSITE" id="PS50125">
    <property type="entry name" value="GUANYLATE_CYCLASE_2"/>
    <property type="match status" value="1"/>
</dbReference>
<keyword evidence="8" id="KW-0342">GTP-binding</keyword>
<comment type="subcellular location">
    <subcellularLocation>
        <location evidence="2">Membrane</location>
        <topology evidence="2">Single-pass type I membrane protein</topology>
    </subcellularLocation>
</comment>
<evidence type="ECO:0000256" key="10">
    <source>
        <dbReference type="ARBA" id="ARBA00023170"/>
    </source>
</evidence>
<gene>
    <name evidence="22" type="ORF">QR680_003461</name>
</gene>
<comment type="catalytic activity">
    <reaction evidence="1 15">
        <text>GTP = 3',5'-cyclic GMP + diphosphate</text>
        <dbReference type="Rhea" id="RHEA:13665"/>
        <dbReference type="ChEBI" id="CHEBI:33019"/>
        <dbReference type="ChEBI" id="CHEBI:37565"/>
        <dbReference type="ChEBI" id="CHEBI:57746"/>
        <dbReference type="EC" id="4.6.1.2"/>
    </reaction>
</comment>
<dbReference type="PROSITE" id="PS00452">
    <property type="entry name" value="GUANYLATE_CYCLASE_1"/>
    <property type="match status" value="1"/>
</dbReference>
<evidence type="ECO:0000256" key="3">
    <source>
        <dbReference type="ARBA" id="ARBA00012202"/>
    </source>
</evidence>
<dbReference type="GO" id="GO:0035556">
    <property type="term" value="P:intracellular signal transduction"/>
    <property type="evidence" value="ECO:0007669"/>
    <property type="project" value="InterPro"/>
</dbReference>
<dbReference type="EMBL" id="JAUCMV010000005">
    <property type="protein sequence ID" value="KAK0400350.1"/>
    <property type="molecule type" value="Genomic_DNA"/>
</dbReference>
<sequence length="1154" mass="130403">MRLARLLLFISPILLLLQSSCSERSLLDELNDESTKVEHRKRDERNVTPKKRTTDDDSKDDKDNRADTGGLQKNSSYTGSTFTGTNDPQSEIRRDKNGKIKIRIGHIGAVGALPNEDKILNVSRTQLLEEGILGDDFDVEIISRMGCGEAFEGVAMAAEMYHVQKVRAFLGPYCNSELEAVAKMGTFWDIPVISYMSSTSNLQDRNIYKTLSRISSKNTNSIAKAVVGLLQHYKWKKVAIATNNGQIAFERVQVFEEELRHSGITLLNKVMFDENGDANDMLKTGLLQELQNNARIIVCLFSSTRELTKEFMQAAFQTGMSSAEYAYILPWLQSGPKDTSPWIGSSGEMLQRVKDYYANAIIVDDVNGFDDSIVETFINRLEQHDVKKEDIDIANIFGYLHLYDSLKMYALAVRKVLNETKNNATVLNDGLQVWNAMRRMSFEGVVTTTGGATGTVNLDDLADRAPLFAAFYIAPNKDKVLKMVNMESVLLSNCNGIRNQSGCYDLKMTDVITGFWPSENGQMPSDEPYCGFRGQRCSYTLEIGLLGSIIALIILSLVAFLLFRHCQTRALNKMPWRVFHDDLRLIDDEQIRSMISLGSGNTKLSNMSTGQKRHAIIGVNTHATYHRYPQRRQIKFGREDLQLLTQMKQAIHDNLNPFLGMAFNERDEMLVLWKFCSRGTIQDIIYNKNVILDEKFHGAFVRDITLGLEYLHASPIGYHGSLTPWSCLIDRNWMVKLTDYGVANPLERWEKQGAVSVDALTSDDDKSQAAQRTSPLYCAPEMLKNREVNRRRGVDQSWIKQTQLRRQAGDIYAFGMVMYEILFRSMPYPETTDITQLLEQISDGSRFVEPQIQDQMSIHPDLCALLRDCWSENPEIRPSIRRVRLNTEMALKTKGSLVDQMMRIMEQYANNLEKLVKERTGMLEEANLRADKLLSQLLPKYVANELKLGRAVPPKLFTSATVLFSDIVGFTGLCSTSTPLEVVNMLNGIYSGFDDCIQRHGAYKVETIGDAYMVVSGIPEENGTRHIQAIAEIALEMRDYLVDYEIPHRRSHRIKCRWGFHTGSVAAGVVGLTAPRYCLFGDTVNTSSRMESTGLPEMIQISTQAKELLLSYYPHFKVSKRGEVEVKGKGLCTTYWLDGQDKPLFPVSLINLPS</sequence>
<dbReference type="GO" id="GO:0009581">
    <property type="term" value="P:detection of external stimulus"/>
    <property type="evidence" value="ECO:0007669"/>
    <property type="project" value="UniProtKB-ARBA"/>
</dbReference>
<feature type="domain" description="Protein kinase" evidence="20">
    <location>
        <begin position="591"/>
        <end position="891"/>
    </location>
</feature>
<keyword evidence="6" id="KW-0460">Magnesium</keyword>
<feature type="compositionally biased region" description="Basic and acidic residues" evidence="17">
    <location>
        <begin position="33"/>
        <end position="66"/>
    </location>
</feature>
<keyword evidence="16" id="KW-0175">Coiled coil</keyword>
<keyword evidence="12 14" id="KW-0456">Lyase</keyword>
<evidence type="ECO:0000256" key="18">
    <source>
        <dbReference type="SAM" id="Phobius"/>
    </source>
</evidence>
<dbReference type="SUPFAM" id="SSF56112">
    <property type="entry name" value="Protein kinase-like (PK-like)"/>
    <property type="match status" value="1"/>
</dbReference>
<feature type="region of interest" description="Disordered" evidence="17">
    <location>
        <begin position="29"/>
        <end position="95"/>
    </location>
</feature>
<evidence type="ECO:0000256" key="16">
    <source>
        <dbReference type="SAM" id="Coils"/>
    </source>
</evidence>
<evidence type="ECO:0000256" key="8">
    <source>
        <dbReference type="ARBA" id="ARBA00023134"/>
    </source>
</evidence>
<keyword evidence="7 18" id="KW-1133">Transmembrane helix</keyword>
<dbReference type="FunFam" id="3.30.70.1230:FF:000035">
    <property type="entry name" value="Guanylate cyclase"/>
    <property type="match status" value="1"/>
</dbReference>
<dbReference type="GO" id="GO:0043005">
    <property type="term" value="C:neuron projection"/>
    <property type="evidence" value="ECO:0007669"/>
    <property type="project" value="UniProtKB-ARBA"/>
</dbReference>
<evidence type="ECO:0000256" key="15">
    <source>
        <dbReference type="RuleBase" id="RU003431"/>
    </source>
</evidence>
<dbReference type="FunFam" id="1.10.510.10:FF:000941">
    <property type="entry name" value="Guanylate cyclase"/>
    <property type="match status" value="1"/>
</dbReference>
<dbReference type="AlphaFoldDB" id="A0AA39H737"/>
<dbReference type="GO" id="GO:0005525">
    <property type="term" value="F:GTP binding"/>
    <property type="evidence" value="ECO:0007669"/>
    <property type="project" value="UniProtKB-KW"/>
</dbReference>
<dbReference type="GO" id="GO:0005524">
    <property type="term" value="F:ATP binding"/>
    <property type="evidence" value="ECO:0007669"/>
    <property type="project" value="InterPro"/>
</dbReference>
<dbReference type="CDD" id="cd06352">
    <property type="entry name" value="PBP1_NPR_GC-like"/>
    <property type="match status" value="1"/>
</dbReference>
<dbReference type="GO" id="GO:0004016">
    <property type="term" value="F:adenylate cyclase activity"/>
    <property type="evidence" value="ECO:0007669"/>
    <property type="project" value="TreeGrafter"/>
</dbReference>
<evidence type="ECO:0000256" key="17">
    <source>
        <dbReference type="SAM" id="MobiDB-lite"/>
    </source>
</evidence>
<dbReference type="SUPFAM" id="SSF53822">
    <property type="entry name" value="Periplasmic binding protein-like I"/>
    <property type="match status" value="1"/>
</dbReference>
<dbReference type="PANTHER" id="PTHR11920">
    <property type="entry name" value="GUANYLYL CYCLASE"/>
    <property type="match status" value="1"/>
</dbReference>
<dbReference type="PROSITE" id="PS50011">
    <property type="entry name" value="PROTEIN_KINASE_DOM"/>
    <property type="match status" value="1"/>
</dbReference>
<dbReference type="PANTHER" id="PTHR11920:SF370">
    <property type="entry name" value="RECEPTOR-TYPE GUANYLATE CYCLASE GCY-18"/>
    <property type="match status" value="1"/>
</dbReference>
<dbReference type="CDD" id="cd07302">
    <property type="entry name" value="CHD"/>
    <property type="match status" value="1"/>
</dbReference>
<evidence type="ECO:0000256" key="14">
    <source>
        <dbReference type="RuleBase" id="RU000405"/>
    </source>
</evidence>
<feature type="coiled-coil region" evidence="16">
    <location>
        <begin position="898"/>
        <end position="925"/>
    </location>
</feature>
<dbReference type="InterPro" id="IPR018297">
    <property type="entry name" value="A/G_cyclase_CS"/>
</dbReference>
<dbReference type="SMART" id="SM00044">
    <property type="entry name" value="CYCc"/>
    <property type="match status" value="1"/>
</dbReference>
<dbReference type="EC" id="4.6.1.2" evidence="3 15"/>
<evidence type="ECO:0000313" key="23">
    <source>
        <dbReference type="Proteomes" id="UP001175271"/>
    </source>
</evidence>
<protein>
    <recommendedName>
        <fullName evidence="3 15">Guanylate cyclase</fullName>
        <ecNumber evidence="3 15">4.6.1.2</ecNumber>
    </recommendedName>
</protein>
<dbReference type="Pfam" id="PF00211">
    <property type="entry name" value="Guanylate_cyc"/>
    <property type="match status" value="1"/>
</dbReference>
<dbReference type="Gene3D" id="3.40.50.2300">
    <property type="match status" value="2"/>
</dbReference>
<keyword evidence="5" id="KW-0547">Nucleotide-binding</keyword>
<dbReference type="Gene3D" id="3.30.70.1230">
    <property type="entry name" value="Nucleotide cyclase"/>
    <property type="match status" value="1"/>
</dbReference>
<evidence type="ECO:0000256" key="4">
    <source>
        <dbReference type="ARBA" id="ARBA00022692"/>
    </source>
</evidence>
<dbReference type="InterPro" id="IPR000719">
    <property type="entry name" value="Prot_kinase_dom"/>
</dbReference>
<comment type="similarity">
    <text evidence="14">Belongs to the adenylyl cyclase class-4/guanylyl cyclase family.</text>
</comment>
<dbReference type="InterPro" id="IPR050401">
    <property type="entry name" value="Cyclic_nucleotide_synthase"/>
</dbReference>
<keyword evidence="19" id="KW-0732">Signal</keyword>
<dbReference type="GO" id="GO:0042330">
    <property type="term" value="P:taxis"/>
    <property type="evidence" value="ECO:0007669"/>
    <property type="project" value="UniProtKB-ARBA"/>
</dbReference>
<dbReference type="InterPro" id="IPR001828">
    <property type="entry name" value="ANF_lig-bd_rcpt"/>
</dbReference>
<accession>A0AA39H737</accession>
<dbReference type="GO" id="GO:0009266">
    <property type="term" value="P:response to temperature stimulus"/>
    <property type="evidence" value="ECO:0007669"/>
    <property type="project" value="UniProtKB-ARBA"/>
</dbReference>
<reference evidence="22" key="1">
    <citation type="submission" date="2023-06" db="EMBL/GenBank/DDBJ databases">
        <title>Genomic analysis of the entomopathogenic nematode Steinernema hermaphroditum.</title>
        <authorList>
            <person name="Schwarz E.M."/>
            <person name="Heppert J.K."/>
            <person name="Baniya A."/>
            <person name="Schwartz H.T."/>
            <person name="Tan C.-H."/>
            <person name="Antoshechkin I."/>
            <person name="Sternberg P.W."/>
            <person name="Goodrich-Blair H."/>
            <person name="Dillman A.R."/>
        </authorList>
    </citation>
    <scope>NUCLEOTIDE SEQUENCE</scope>
    <source>
        <strain evidence="22">PS9179</strain>
        <tissue evidence="22">Whole animal</tissue>
    </source>
</reference>